<dbReference type="Proteomes" id="UP000654370">
    <property type="component" value="Unassembled WGS sequence"/>
</dbReference>
<name>A0A8H7PFA9_MORIS</name>
<reference evidence="2" key="1">
    <citation type="submission" date="2020-12" db="EMBL/GenBank/DDBJ databases">
        <title>Metabolic potential, ecology and presence of endohyphal bacteria is reflected in genomic diversity of Mucoromycotina.</title>
        <authorList>
            <person name="Muszewska A."/>
            <person name="Okrasinska A."/>
            <person name="Steczkiewicz K."/>
            <person name="Drgas O."/>
            <person name="Orlowska M."/>
            <person name="Perlinska-Lenart U."/>
            <person name="Aleksandrzak-Piekarczyk T."/>
            <person name="Szatraj K."/>
            <person name="Zielenkiewicz U."/>
            <person name="Pilsyk S."/>
            <person name="Malc E."/>
            <person name="Mieczkowski P."/>
            <person name="Kruszewska J.S."/>
            <person name="Biernat P."/>
            <person name="Pawlowska J."/>
        </authorList>
    </citation>
    <scope>NUCLEOTIDE SEQUENCE</scope>
    <source>
        <strain evidence="2">WA0000067209</strain>
    </source>
</reference>
<organism evidence="2 3">
    <name type="scientific">Mortierella isabellina</name>
    <name type="common">Filamentous fungus</name>
    <name type="synonym">Umbelopsis isabellina</name>
    <dbReference type="NCBI Taxonomy" id="91625"/>
    <lineage>
        <taxon>Eukaryota</taxon>
        <taxon>Fungi</taxon>
        <taxon>Fungi incertae sedis</taxon>
        <taxon>Mucoromycota</taxon>
        <taxon>Mucoromycotina</taxon>
        <taxon>Umbelopsidomycetes</taxon>
        <taxon>Umbelopsidales</taxon>
        <taxon>Umbelopsidaceae</taxon>
        <taxon>Umbelopsis</taxon>
    </lineage>
</organism>
<feature type="compositionally biased region" description="Basic and acidic residues" evidence="1">
    <location>
        <begin position="253"/>
        <end position="269"/>
    </location>
</feature>
<dbReference type="EMBL" id="JAEPQZ010000017">
    <property type="protein sequence ID" value="KAG2172261.1"/>
    <property type="molecule type" value="Genomic_DNA"/>
</dbReference>
<dbReference type="AlphaFoldDB" id="A0A8H7PFA9"/>
<comment type="caution">
    <text evidence="2">The sequence shown here is derived from an EMBL/GenBank/DDBJ whole genome shotgun (WGS) entry which is preliminary data.</text>
</comment>
<sequence>MDTLEPQTTYLPITPPYEYRDITQAMFEHPIVPQTNKDSRSHQKPSKIAWMMSPETTRFDDDFSESSSDSEKSVPESHPYEDEVELSMPSKMRFKHQDTVSAIMSSHTGMPLKSAVAMANGLGRYGRKTVVPRKSPTDVTNGDLVFQVDMVPENTQHGVQCRSKVISGESLLMALKRRVTAARQINHHPHQSNKRMHQSRPVPATRIWLPKTASPIIHKKYPARRAEISATQPHRRQPSQESMSMEEYDGDNDDHSMSGKSDSSPRERQPTGQFKPHTTSPKSAKPKGPCQACQEHSEGCMRKAFDWPLTDGQIYYDKGRPFVYLCNKCGLRYNKSNGCVCRNCKWVLCKEDKRKAMQFIDAMRAKRPDSYLDPDEDIEGFLCPPKYWKCNQAWKVGWVLQN</sequence>
<evidence type="ECO:0000313" key="2">
    <source>
        <dbReference type="EMBL" id="KAG2172261.1"/>
    </source>
</evidence>
<accession>A0A8H7PFA9</accession>
<gene>
    <name evidence="2" type="ORF">INT43_004802</name>
</gene>
<evidence type="ECO:0000313" key="3">
    <source>
        <dbReference type="Proteomes" id="UP000654370"/>
    </source>
</evidence>
<feature type="compositionally biased region" description="Polar residues" evidence="1">
    <location>
        <begin position="270"/>
        <end position="282"/>
    </location>
</feature>
<dbReference type="OrthoDB" id="2341409at2759"/>
<feature type="compositionally biased region" description="Basic and acidic residues" evidence="1">
    <location>
        <begin position="69"/>
        <end position="81"/>
    </location>
</feature>
<protein>
    <submittedName>
        <fullName evidence="2">Uncharacterized protein</fullName>
    </submittedName>
</protein>
<evidence type="ECO:0000256" key="1">
    <source>
        <dbReference type="SAM" id="MobiDB-lite"/>
    </source>
</evidence>
<keyword evidence="3" id="KW-1185">Reference proteome</keyword>
<feature type="region of interest" description="Disordered" evidence="1">
    <location>
        <begin position="185"/>
        <end position="290"/>
    </location>
</feature>
<feature type="region of interest" description="Disordered" evidence="1">
    <location>
        <begin position="31"/>
        <end position="82"/>
    </location>
</feature>
<proteinExistence type="predicted"/>
<feature type="compositionally biased region" description="Basic residues" evidence="1">
    <location>
        <begin position="185"/>
        <end position="198"/>
    </location>
</feature>